<name>A0A6C0DU25_9ZZZZ</name>
<evidence type="ECO:0000256" key="1">
    <source>
        <dbReference type="ARBA" id="ARBA00004328"/>
    </source>
</evidence>
<evidence type="ECO:0000256" key="2">
    <source>
        <dbReference type="ARBA" id="ARBA00022664"/>
    </source>
</evidence>
<dbReference type="AlphaFoldDB" id="A0A6C0DU25"/>
<dbReference type="EMBL" id="MN739677">
    <property type="protein sequence ID" value="QHT20456.1"/>
    <property type="molecule type" value="Genomic_DNA"/>
</dbReference>
<accession>A0A6C0DU25</accession>
<comment type="subcellular location">
    <subcellularLocation>
        <location evidence="1">Virion</location>
    </subcellularLocation>
</comment>
<keyword evidence="2" id="KW-0507">mRNA processing</keyword>
<reference evidence="10" key="1">
    <citation type="journal article" date="2020" name="Nature">
        <title>Giant virus diversity and host interactions through global metagenomics.</title>
        <authorList>
            <person name="Schulz F."/>
            <person name="Roux S."/>
            <person name="Paez-Espino D."/>
            <person name="Jungbluth S."/>
            <person name="Walsh D.A."/>
            <person name="Denef V.J."/>
            <person name="McMahon K.D."/>
            <person name="Konstantinidis K.T."/>
            <person name="Eloe-Fadrosh E.A."/>
            <person name="Kyrpides N.C."/>
            <person name="Woyke T."/>
        </authorList>
    </citation>
    <scope>NUCLEOTIDE SEQUENCE</scope>
    <source>
        <strain evidence="10">GVMAG-M-3300023174-60</strain>
    </source>
</reference>
<evidence type="ECO:0000256" key="7">
    <source>
        <dbReference type="ARBA" id="ARBA00023163"/>
    </source>
</evidence>
<feature type="compositionally biased region" description="Basic and acidic residues" evidence="8">
    <location>
        <begin position="301"/>
        <end position="312"/>
    </location>
</feature>
<keyword evidence="6" id="KW-0946">Virion</keyword>
<evidence type="ECO:0000256" key="6">
    <source>
        <dbReference type="ARBA" id="ARBA00022844"/>
    </source>
</evidence>
<protein>
    <recommendedName>
        <fullName evidence="9">Poly(A) polymerase catalytic subunit domain-containing protein</fullName>
    </recommendedName>
</protein>
<dbReference type="InterPro" id="IPR045355">
    <property type="entry name" value="PolyA_pol_cat_su"/>
</dbReference>
<evidence type="ECO:0000256" key="3">
    <source>
        <dbReference type="ARBA" id="ARBA00022679"/>
    </source>
</evidence>
<keyword evidence="5" id="KW-0067">ATP-binding</keyword>
<dbReference type="GO" id="GO:0006397">
    <property type="term" value="P:mRNA processing"/>
    <property type="evidence" value="ECO:0007669"/>
    <property type="project" value="UniProtKB-KW"/>
</dbReference>
<organism evidence="10">
    <name type="scientific">viral metagenome</name>
    <dbReference type="NCBI Taxonomy" id="1070528"/>
    <lineage>
        <taxon>unclassified sequences</taxon>
        <taxon>metagenomes</taxon>
        <taxon>organismal metagenomes</taxon>
    </lineage>
</organism>
<feature type="region of interest" description="Disordered" evidence="8">
    <location>
        <begin position="297"/>
        <end position="319"/>
    </location>
</feature>
<feature type="domain" description="Poly(A) polymerase catalytic subunit" evidence="9">
    <location>
        <begin position="54"/>
        <end position="181"/>
    </location>
</feature>
<sequence length="497" mass="57564">MESDIEQTHIDSDFFDKKRFQKQIDIIKQASELAQAKVDYASAHDDNIIRAIDVVEDFLRKKHRLCYGGQAINAHLPAKYKFYDPEFSIPDYDFFTPNQDVDINVLVKDLKNAGFTEISVREGMHEGTVKVYVDYTPVADISTIDPKLYRILSKREFRTDGISYLDANSLRMLMYLELSRPRGEVRRWEKVYERLSIFNEFVPSKPCKINRNMFNGGLNKEQVQFTIDFIVENKRVFAGADLLDFYEAALRYGEQKNNWILTSKKPILFFSSEADTDAKKIREEFNFLLRQPKKYGVRSGGRTEEYNEREGEGEGEGPAVLIPKTPITIKSYSSHGVDLIPSMKVISQGNKSLVFIIDQTACHSYFNIPISNGKIMRIASMDTLITLYFSLGLFDSKFFDMGSMECLANKLVQTSVKAREKDDAFVFPFISIKCYGHQTSLPSLIRAKVKRITQKRVELKKLLTNQSKRNTEQNRQNQQNRRNRYRHTIKSTRRPLL</sequence>
<proteinExistence type="predicted"/>
<feature type="compositionally biased region" description="Basic residues" evidence="8">
    <location>
        <begin position="481"/>
        <end position="497"/>
    </location>
</feature>
<evidence type="ECO:0000259" key="9">
    <source>
        <dbReference type="Pfam" id="PF19244"/>
    </source>
</evidence>
<evidence type="ECO:0000313" key="10">
    <source>
        <dbReference type="EMBL" id="QHT20456.1"/>
    </source>
</evidence>
<evidence type="ECO:0000256" key="4">
    <source>
        <dbReference type="ARBA" id="ARBA00022741"/>
    </source>
</evidence>
<keyword evidence="4" id="KW-0547">Nucleotide-binding</keyword>
<dbReference type="GO" id="GO:0044423">
    <property type="term" value="C:virion component"/>
    <property type="evidence" value="ECO:0007669"/>
    <property type="project" value="UniProtKB-KW"/>
</dbReference>
<evidence type="ECO:0000256" key="8">
    <source>
        <dbReference type="SAM" id="MobiDB-lite"/>
    </source>
</evidence>
<dbReference type="GO" id="GO:0005524">
    <property type="term" value="F:ATP binding"/>
    <property type="evidence" value="ECO:0007669"/>
    <property type="project" value="UniProtKB-KW"/>
</dbReference>
<dbReference type="Pfam" id="PF19244">
    <property type="entry name" value="Poly_A_pol_cat"/>
    <property type="match status" value="1"/>
</dbReference>
<dbReference type="GO" id="GO:0016740">
    <property type="term" value="F:transferase activity"/>
    <property type="evidence" value="ECO:0007669"/>
    <property type="project" value="UniProtKB-KW"/>
</dbReference>
<keyword evidence="7" id="KW-0804">Transcription</keyword>
<evidence type="ECO:0000256" key="5">
    <source>
        <dbReference type="ARBA" id="ARBA00022840"/>
    </source>
</evidence>
<feature type="region of interest" description="Disordered" evidence="8">
    <location>
        <begin position="465"/>
        <end position="497"/>
    </location>
</feature>
<keyword evidence="3" id="KW-0808">Transferase</keyword>